<dbReference type="Pfam" id="PF13359">
    <property type="entry name" value="DDE_Tnp_4"/>
    <property type="match status" value="1"/>
</dbReference>
<evidence type="ECO:0000256" key="5">
    <source>
        <dbReference type="ARBA" id="ARBA00022723"/>
    </source>
</evidence>
<name>A0A9R1XD27_LACSA</name>
<keyword evidence="5" id="KW-0479">Metal-binding</keyword>
<dbReference type="InterPro" id="IPR058353">
    <property type="entry name" value="DUF8040"/>
</dbReference>
<dbReference type="PANTHER" id="PTHR22930">
    <property type="match status" value="1"/>
</dbReference>
<proteinExistence type="inferred from homology"/>
<dbReference type="InterPro" id="IPR027806">
    <property type="entry name" value="HARBI1_dom"/>
</dbReference>
<dbReference type="PANTHER" id="PTHR22930:SF278">
    <property type="entry name" value="MYB_SANT-LIKE DOMAIN, HARBINGER TRANSPOSASE-DERIVED NUCLEASE DOMAIN PROTEIN-RELATED"/>
    <property type="match status" value="1"/>
</dbReference>
<dbReference type="GO" id="GO:0005634">
    <property type="term" value="C:nucleus"/>
    <property type="evidence" value="ECO:0007669"/>
    <property type="project" value="UniProtKB-SubCell"/>
</dbReference>
<dbReference type="AlphaFoldDB" id="A0A9R1XD27"/>
<dbReference type="GO" id="GO:0016787">
    <property type="term" value="F:hydrolase activity"/>
    <property type="evidence" value="ECO:0007669"/>
    <property type="project" value="UniProtKB-KW"/>
</dbReference>
<feature type="region of interest" description="Disordered" evidence="8">
    <location>
        <begin position="247"/>
        <end position="304"/>
    </location>
</feature>
<evidence type="ECO:0000259" key="10">
    <source>
        <dbReference type="Pfam" id="PF26138"/>
    </source>
</evidence>
<protein>
    <recommendedName>
        <fullName evidence="13">DDE Tnp4 domain-containing protein</fullName>
    </recommendedName>
</protein>
<comment type="caution">
    <text evidence="11">The sequence shown here is derived from an EMBL/GenBank/DDBJ whole genome shotgun (WGS) entry which is preliminary data.</text>
</comment>
<sequence>MRLETGLGGTRSLIDASPEWWEEKIKENKDYAKFRNTYLRIFDEKYALLFRDFVAIGDQTMTPLQIQNNSNPNEENVEGKGDSDDINLDNDVEPLFPSFHESSSSKKKRSKLVSNNRSTKSKSSIYEEKVDALLDVISTKKNTQTYPQNNPSPTIADCMAIVTKFADFHEGSNCNAPFLVRCFCGIYLEVFERDSASLWPDSSSGDEISSTFLKRRRRLDPKEKKKIQGLAPISEFIEDLHACDSASRSSDSASPVASPRSLPPLSDSEWSRGDTGAAAVSFQSHSHSSQFTRMDNDKSNSSNDNEECWVEEDIEFEMLCGLALKGIILARNVRMPCHTSDRTRHMFIYEVLNGHPRRCYEMFRLNVPVFRRLCVDLATNYGLQQTRNISIEEFVGIFLMTLANGCSNRFVQEFFNHSGETIHRHFHTVLEAVLKLSADIIKPDANYNDDVPEYILNNPRYYPMFKDCIGAIDGTHVSASVPQNEEAKYIGQKGYATQNIMVVCDFNMCFTFVWAGWEEIAHDTRIFNEALQRPYLNFPYPTGG</sequence>
<keyword evidence="4" id="KW-0540">Nuclease</keyword>
<evidence type="ECO:0000256" key="6">
    <source>
        <dbReference type="ARBA" id="ARBA00022801"/>
    </source>
</evidence>
<evidence type="ECO:0000259" key="9">
    <source>
        <dbReference type="Pfam" id="PF13359"/>
    </source>
</evidence>
<keyword evidence="6" id="KW-0378">Hydrolase</keyword>
<dbReference type="Proteomes" id="UP000235145">
    <property type="component" value="Unassembled WGS sequence"/>
</dbReference>
<comment type="similarity">
    <text evidence="3">Belongs to the HARBI1 family.</text>
</comment>
<feature type="region of interest" description="Disordered" evidence="8">
    <location>
        <begin position="97"/>
        <end position="116"/>
    </location>
</feature>
<dbReference type="GO" id="GO:0046872">
    <property type="term" value="F:metal ion binding"/>
    <property type="evidence" value="ECO:0007669"/>
    <property type="project" value="UniProtKB-KW"/>
</dbReference>
<dbReference type="InterPro" id="IPR045249">
    <property type="entry name" value="HARBI1-like"/>
</dbReference>
<reference evidence="11 12" key="1">
    <citation type="journal article" date="2017" name="Nat. Commun.">
        <title>Genome assembly with in vitro proximity ligation data and whole-genome triplication in lettuce.</title>
        <authorList>
            <person name="Reyes-Chin-Wo S."/>
            <person name="Wang Z."/>
            <person name="Yang X."/>
            <person name="Kozik A."/>
            <person name="Arikit S."/>
            <person name="Song C."/>
            <person name="Xia L."/>
            <person name="Froenicke L."/>
            <person name="Lavelle D.O."/>
            <person name="Truco M.J."/>
            <person name="Xia R."/>
            <person name="Zhu S."/>
            <person name="Xu C."/>
            <person name="Xu H."/>
            <person name="Xu X."/>
            <person name="Cox K."/>
            <person name="Korf I."/>
            <person name="Meyers B.C."/>
            <person name="Michelmore R.W."/>
        </authorList>
    </citation>
    <scope>NUCLEOTIDE SEQUENCE [LARGE SCALE GENOMIC DNA]</scope>
    <source>
        <strain evidence="12">cv. Salinas</strain>
        <tissue evidence="11">Seedlings</tissue>
    </source>
</reference>
<dbReference type="EMBL" id="NBSK02000005">
    <property type="protein sequence ID" value="KAJ0208341.1"/>
    <property type="molecule type" value="Genomic_DNA"/>
</dbReference>
<keyword evidence="12" id="KW-1185">Reference proteome</keyword>
<comment type="cofactor">
    <cofactor evidence="1">
        <name>a divalent metal cation</name>
        <dbReference type="ChEBI" id="CHEBI:60240"/>
    </cofactor>
</comment>
<dbReference type="Pfam" id="PF26138">
    <property type="entry name" value="DUF8040"/>
    <property type="match status" value="1"/>
</dbReference>
<organism evidence="11 12">
    <name type="scientific">Lactuca sativa</name>
    <name type="common">Garden lettuce</name>
    <dbReference type="NCBI Taxonomy" id="4236"/>
    <lineage>
        <taxon>Eukaryota</taxon>
        <taxon>Viridiplantae</taxon>
        <taxon>Streptophyta</taxon>
        <taxon>Embryophyta</taxon>
        <taxon>Tracheophyta</taxon>
        <taxon>Spermatophyta</taxon>
        <taxon>Magnoliopsida</taxon>
        <taxon>eudicotyledons</taxon>
        <taxon>Gunneridae</taxon>
        <taxon>Pentapetalae</taxon>
        <taxon>asterids</taxon>
        <taxon>campanulids</taxon>
        <taxon>Asterales</taxon>
        <taxon>Asteraceae</taxon>
        <taxon>Cichorioideae</taxon>
        <taxon>Cichorieae</taxon>
        <taxon>Lactucinae</taxon>
        <taxon>Lactuca</taxon>
    </lineage>
</organism>
<evidence type="ECO:0000313" key="12">
    <source>
        <dbReference type="Proteomes" id="UP000235145"/>
    </source>
</evidence>
<keyword evidence="7" id="KW-0539">Nucleus</keyword>
<evidence type="ECO:0000256" key="8">
    <source>
        <dbReference type="SAM" id="MobiDB-lite"/>
    </source>
</evidence>
<feature type="compositionally biased region" description="Low complexity" evidence="8">
    <location>
        <begin position="281"/>
        <end position="291"/>
    </location>
</feature>
<evidence type="ECO:0000256" key="3">
    <source>
        <dbReference type="ARBA" id="ARBA00006958"/>
    </source>
</evidence>
<gene>
    <name evidence="11" type="ORF">LSAT_V11C500265530</name>
</gene>
<feature type="region of interest" description="Disordered" evidence="8">
    <location>
        <begin position="64"/>
        <end position="87"/>
    </location>
</feature>
<feature type="compositionally biased region" description="Low complexity" evidence="8">
    <location>
        <begin position="247"/>
        <end position="260"/>
    </location>
</feature>
<evidence type="ECO:0000256" key="7">
    <source>
        <dbReference type="ARBA" id="ARBA00023242"/>
    </source>
</evidence>
<dbReference type="GO" id="GO:0004518">
    <property type="term" value="F:nuclease activity"/>
    <property type="evidence" value="ECO:0007669"/>
    <property type="project" value="UniProtKB-KW"/>
</dbReference>
<feature type="compositionally biased region" description="Polar residues" evidence="8">
    <location>
        <begin position="64"/>
        <end position="74"/>
    </location>
</feature>
<comment type="subcellular location">
    <subcellularLocation>
        <location evidence="2">Nucleus</location>
    </subcellularLocation>
</comment>
<evidence type="ECO:0000256" key="2">
    <source>
        <dbReference type="ARBA" id="ARBA00004123"/>
    </source>
</evidence>
<feature type="domain" description="DDE Tnp4" evidence="9">
    <location>
        <begin position="472"/>
        <end position="529"/>
    </location>
</feature>
<evidence type="ECO:0000256" key="1">
    <source>
        <dbReference type="ARBA" id="ARBA00001968"/>
    </source>
</evidence>
<evidence type="ECO:0000313" key="11">
    <source>
        <dbReference type="EMBL" id="KAJ0208341.1"/>
    </source>
</evidence>
<evidence type="ECO:0008006" key="13">
    <source>
        <dbReference type="Google" id="ProtNLM"/>
    </source>
</evidence>
<feature type="domain" description="DUF8040" evidence="10">
    <location>
        <begin position="339"/>
        <end position="435"/>
    </location>
</feature>
<accession>A0A9R1XD27</accession>
<evidence type="ECO:0000256" key="4">
    <source>
        <dbReference type="ARBA" id="ARBA00022722"/>
    </source>
</evidence>